<dbReference type="GO" id="GO:0003796">
    <property type="term" value="F:lysozyme activity"/>
    <property type="evidence" value="ECO:0007669"/>
    <property type="project" value="InterPro"/>
</dbReference>
<dbReference type="InterPro" id="IPR018077">
    <property type="entry name" value="Glyco_hydro_fam25_subgr"/>
</dbReference>
<feature type="region of interest" description="Disordered" evidence="4">
    <location>
        <begin position="210"/>
        <end position="229"/>
    </location>
</feature>
<evidence type="ECO:0000256" key="3">
    <source>
        <dbReference type="ARBA" id="ARBA00023295"/>
    </source>
</evidence>
<evidence type="ECO:0000313" key="7">
    <source>
        <dbReference type="Proteomes" id="UP000637578"/>
    </source>
</evidence>
<feature type="domain" description="LysM" evidence="5">
    <location>
        <begin position="231"/>
        <end position="275"/>
    </location>
</feature>
<dbReference type="Gene3D" id="3.20.20.80">
    <property type="entry name" value="Glycosidases"/>
    <property type="match status" value="1"/>
</dbReference>
<dbReference type="AlphaFoldDB" id="A0A8J3FUY4"/>
<organism evidence="6 7">
    <name type="scientific">Longimycelium tulufanense</name>
    <dbReference type="NCBI Taxonomy" id="907463"/>
    <lineage>
        <taxon>Bacteria</taxon>
        <taxon>Bacillati</taxon>
        <taxon>Actinomycetota</taxon>
        <taxon>Actinomycetes</taxon>
        <taxon>Pseudonocardiales</taxon>
        <taxon>Pseudonocardiaceae</taxon>
        <taxon>Longimycelium</taxon>
    </lineage>
</organism>
<dbReference type="GO" id="GO:0009253">
    <property type="term" value="P:peptidoglycan catabolic process"/>
    <property type="evidence" value="ECO:0007669"/>
    <property type="project" value="InterPro"/>
</dbReference>
<comment type="caution">
    <text evidence="6">The sequence shown here is derived from an EMBL/GenBank/DDBJ whole genome shotgun (WGS) entry which is preliminary data.</text>
</comment>
<keyword evidence="7" id="KW-1185">Reference proteome</keyword>
<dbReference type="CDD" id="cd00599">
    <property type="entry name" value="GH25_muramidase"/>
    <property type="match status" value="1"/>
</dbReference>
<dbReference type="PANTHER" id="PTHR34135:SF2">
    <property type="entry name" value="LYSOZYME"/>
    <property type="match status" value="1"/>
</dbReference>
<accession>A0A8J3FUY4</accession>
<evidence type="ECO:0000259" key="5">
    <source>
        <dbReference type="PROSITE" id="PS51782"/>
    </source>
</evidence>
<dbReference type="PROSITE" id="PS51782">
    <property type="entry name" value="LYSM"/>
    <property type="match status" value="2"/>
</dbReference>
<dbReference type="SMART" id="SM00641">
    <property type="entry name" value="Glyco_25"/>
    <property type="match status" value="1"/>
</dbReference>
<keyword evidence="3" id="KW-0326">Glycosidase</keyword>
<evidence type="ECO:0000313" key="6">
    <source>
        <dbReference type="EMBL" id="GGM39474.1"/>
    </source>
</evidence>
<dbReference type="Proteomes" id="UP000637578">
    <property type="component" value="Unassembled WGS sequence"/>
</dbReference>
<proteinExistence type="inferred from homology"/>
<gene>
    <name evidence="6" type="ORF">GCM10012275_07930</name>
</gene>
<dbReference type="InterPro" id="IPR018392">
    <property type="entry name" value="LysM"/>
</dbReference>
<dbReference type="SMART" id="SM00257">
    <property type="entry name" value="LysM"/>
    <property type="match status" value="2"/>
</dbReference>
<dbReference type="Gene3D" id="3.10.350.10">
    <property type="entry name" value="LysM domain"/>
    <property type="match status" value="2"/>
</dbReference>
<dbReference type="SUPFAM" id="SSF54106">
    <property type="entry name" value="LysM domain"/>
    <property type="match status" value="2"/>
</dbReference>
<evidence type="ECO:0000256" key="2">
    <source>
        <dbReference type="ARBA" id="ARBA00022801"/>
    </source>
</evidence>
<dbReference type="EMBL" id="BMMK01000002">
    <property type="protein sequence ID" value="GGM39474.1"/>
    <property type="molecule type" value="Genomic_DNA"/>
</dbReference>
<dbReference type="InterPro" id="IPR036779">
    <property type="entry name" value="LysM_dom_sf"/>
</dbReference>
<dbReference type="SUPFAM" id="SSF51445">
    <property type="entry name" value="(Trans)glycosidases"/>
    <property type="match status" value="1"/>
</dbReference>
<dbReference type="InterPro" id="IPR002053">
    <property type="entry name" value="Glyco_hydro_25"/>
</dbReference>
<reference evidence="6" key="1">
    <citation type="journal article" date="2014" name="Int. J. Syst. Evol. Microbiol.">
        <title>Complete genome sequence of Corynebacterium casei LMG S-19264T (=DSM 44701T), isolated from a smear-ripened cheese.</title>
        <authorList>
            <consortium name="US DOE Joint Genome Institute (JGI-PGF)"/>
            <person name="Walter F."/>
            <person name="Albersmeier A."/>
            <person name="Kalinowski J."/>
            <person name="Ruckert C."/>
        </authorList>
    </citation>
    <scope>NUCLEOTIDE SEQUENCE</scope>
    <source>
        <strain evidence="6">CGMCC 4.5737</strain>
    </source>
</reference>
<dbReference type="GO" id="GO:0016998">
    <property type="term" value="P:cell wall macromolecule catabolic process"/>
    <property type="evidence" value="ECO:0007669"/>
    <property type="project" value="InterPro"/>
</dbReference>
<dbReference type="PANTHER" id="PTHR34135">
    <property type="entry name" value="LYSOZYME"/>
    <property type="match status" value="1"/>
</dbReference>
<dbReference type="InterPro" id="IPR017853">
    <property type="entry name" value="GH"/>
</dbReference>
<name>A0A8J3FUY4_9PSEU</name>
<dbReference type="CDD" id="cd00118">
    <property type="entry name" value="LysM"/>
    <property type="match status" value="2"/>
</dbReference>
<keyword evidence="2" id="KW-0378">Hydrolase</keyword>
<reference evidence="6" key="2">
    <citation type="submission" date="2020-09" db="EMBL/GenBank/DDBJ databases">
        <authorList>
            <person name="Sun Q."/>
            <person name="Zhou Y."/>
        </authorList>
    </citation>
    <scope>NUCLEOTIDE SEQUENCE</scope>
    <source>
        <strain evidence="6">CGMCC 4.5737</strain>
    </source>
</reference>
<dbReference type="Pfam" id="PF01476">
    <property type="entry name" value="LysM"/>
    <property type="match status" value="2"/>
</dbReference>
<dbReference type="PROSITE" id="PS51904">
    <property type="entry name" value="GLYCOSYL_HYDROL_F25_2"/>
    <property type="match status" value="1"/>
</dbReference>
<protein>
    <recommendedName>
        <fullName evidence="5">LysM domain-containing protein</fullName>
    </recommendedName>
</protein>
<feature type="domain" description="LysM" evidence="5">
    <location>
        <begin position="286"/>
        <end position="330"/>
    </location>
</feature>
<dbReference type="Pfam" id="PF01183">
    <property type="entry name" value="Glyco_hydro_25"/>
    <property type="match status" value="1"/>
</dbReference>
<evidence type="ECO:0000256" key="4">
    <source>
        <dbReference type="SAM" id="MobiDB-lite"/>
    </source>
</evidence>
<feature type="compositionally biased region" description="Pro residues" evidence="4">
    <location>
        <begin position="216"/>
        <end position="225"/>
    </location>
</feature>
<evidence type="ECO:0000256" key="1">
    <source>
        <dbReference type="ARBA" id="ARBA00010646"/>
    </source>
</evidence>
<comment type="similarity">
    <text evidence="1">Belongs to the glycosyl hydrolase 25 family.</text>
</comment>
<sequence length="331" mass="36358">MYYGIDVSSWNDVADWGAVRGHNITYASVKLTQGDYYRNPKARSQVDGARGAGVRAGGYHFADPDNTVEANVDAFVRMGRELGVFESGSLLPMLDVEHSPTDQIYWDAGKANSFIPEWIRVFRETTGIRKVAVYANLNFWRTMLRPDEWTDEDVFVWLALYNGQPGDTGGYWHPRLGLHQHTSRGTVRGVPGNVDRNVTVNGVELDHLTLGEAAPVPTPEPPPTPRPDDWESYRIQWGDTLSGIAAARGTTVAELAARNGIADPNRIFAGQVIQVPRSGSGGGGGERYQIQPGDTLWALAQRWGTTVDAIASRNGIANPSFIRAGDWLVRP</sequence>
<dbReference type="GO" id="GO:0016052">
    <property type="term" value="P:carbohydrate catabolic process"/>
    <property type="evidence" value="ECO:0007669"/>
    <property type="project" value="TreeGrafter"/>
</dbReference>